<dbReference type="AlphaFoldDB" id="A0A212R3C6"/>
<evidence type="ECO:0000256" key="7">
    <source>
        <dbReference type="ARBA" id="ARBA00023098"/>
    </source>
</evidence>
<feature type="binding site" evidence="12">
    <location>
        <position position="162"/>
    </location>
    <ligand>
        <name>NAD(+)</name>
        <dbReference type="ChEBI" id="CHEBI:57540"/>
    </ligand>
</feature>
<dbReference type="FunCoup" id="A0A212R3C6">
    <property type="interactions" value="342"/>
</dbReference>
<sequence length="267" mass="28874">MGLLDGKIALIFGVANDHSIAWGIAKAMHAEGATLAFSYAGPALERRVRPLAESVGASFIEPCDLSDDDQITALFEKYRQAYDRLDILVHAVAFAKREELSGPYYLTSREGFRVAMDVSVYSFTALAREAAPLMKNGGALLTLTYYGSEKVVPHYNVMGVAKAALEASVRYLAYDLGPKGIRVNAISAGPIRTLAATGIPGFRSLYSLFREIVPLRRNVTIDDVGALAAWLCSDRAAAITGEVIFVDAGYHILGVTERLVEEPAEAR</sequence>
<feature type="binding site" evidence="12">
    <location>
        <begin position="19"/>
        <end position="20"/>
    </location>
    <ligand>
        <name>NAD(+)</name>
        <dbReference type="ChEBI" id="CHEBI:57540"/>
    </ligand>
</feature>
<dbReference type="FunFam" id="3.40.50.720:FF:000054">
    <property type="entry name" value="Enoyl-[acyl-carrier-protein] reductase [NADH]"/>
    <property type="match status" value="1"/>
</dbReference>
<evidence type="ECO:0000256" key="8">
    <source>
        <dbReference type="ARBA" id="ARBA00023160"/>
    </source>
</evidence>
<dbReference type="InterPro" id="IPR014358">
    <property type="entry name" value="Enoyl-ACP_Rdtase_NADH"/>
</dbReference>
<keyword evidence="3 9" id="KW-0444">Lipid biosynthesis</keyword>
<evidence type="ECO:0000256" key="6">
    <source>
        <dbReference type="ARBA" id="ARBA00023027"/>
    </source>
</evidence>
<keyword evidence="7" id="KW-0443">Lipid metabolism</keyword>
<keyword evidence="8 9" id="KW-0275">Fatty acid biosynthesis</keyword>
<evidence type="ECO:0000256" key="12">
    <source>
        <dbReference type="PIRSR" id="PIRSR000094-3"/>
    </source>
</evidence>
<keyword evidence="6 9" id="KW-0520">NAD</keyword>
<comment type="similarity">
    <text evidence="2 9">Belongs to the short-chain dehydrogenases/reductases (SDR) family. FabI subfamily.</text>
</comment>
<feature type="active site" description="Proton acceptor" evidence="10">
    <location>
        <position position="145"/>
    </location>
</feature>
<evidence type="ECO:0000256" key="4">
    <source>
        <dbReference type="ARBA" id="ARBA00022832"/>
    </source>
</evidence>
<dbReference type="InParanoid" id="A0A212R3C6"/>
<dbReference type="Proteomes" id="UP000197025">
    <property type="component" value="Unassembled WGS sequence"/>
</dbReference>
<feature type="binding site" evidence="11">
    <location>
        <position position="95"/>
    </location>
    <ligand>
        <name>substrate</name>
    </ligand>
</feature>
<evidence type="ECO:0000256" key="1">
    <source>
        <dbReference type="ARBA" id="ARBA00005194"/>
    </source>
</evidence>
<dbReference type="SUPFAM" id="SSF51735">
    <property type="entry name" value="NAD(P)-binding Rossmann-fold domains"/>
    <property type="match status" value="1"/>
</dbReference>
<dbReference type="Gene3D" id="3.40.50.720">
    <property type="entry name" value="NAD(P)-binding Rossmann-like Domain"/>
    <property type="match status" value="1"/>
</dbReference>
<protein>
    <recommendedName>
        <fullName evidence="9">Enoyl-[acyl-carrier-protein] reductase [NADH]</fullName>
        <ecNumber evidence="9">1.3.1.9</ecNumber>
    </recommendedName>
</protein>
<feature type="binding site" evidence="12">
    <location>
        <position position="92"/>
    </location>
    <ligand>
        <name>NAD(+)</name>
        <dbReference type="ChEBI" id="CHEBI:57540"/>
    </ligand>
</feature>
<accession>A0A212R3C6</accession>
<dbReference type="OrthoDB" id="9803628at2"/>
<dbReference type="GO" id="GO:0004318">
    <property type="term" value="F:enoyl-[acyl-carrier-protein] reductase (NADH) activity"/>
    <property type="evidence" value="ECO:0007669"/>
    <property type="project" value="UniProtKB-EC"/>
</dbReference>
<gene>
    <name evidence="13" type="ORF">SAMN02746019_00001350</name>
</gene>
<evidence type="ECO:0000256" key="2">
    <source>
        <dbReference type="ARBA" id="ARBA00009233"/>
    </source>
</evidence>
<dbReference type="GO" id="GO:0006633">
    <property type="term" value="P:fatty acid biosynthetic process"/>
    <property type="evidence" value="ECO:0007669"/>
    <property type="project" value="UniProtKB-KW"/>
</dbReference>
<keyword evidence="14" id="KW-1185">Reference proteome</keyword>
<dbReference type="EC" id="1.3.1.9" evidence="9"/>
<feature type="binding site" evidence="12">
    <location>
        <position position="13"/>
    </location>
    <ligand>
        <name>NAD(+)</name>
        <dbReference type="ChEBI" id="CHEBI:57540"/>
    </ligand>
</feature>
<dbReference type="PANTHER" id="PTHR43159">
    <property type="entry name" value="ENOYL-[ACYL-CARRIER-PROTEIN] REDUCTASE"/>
    <property type="match status" value="1"/>
</dbReference>
<evidence type="ECO:0000313" key="13">
    <source>
        <dbReference type="EMBL" id="SNB66513.1"/>
    </source>
</evidence>
<name>A0A212R3C6_9CHLR</name>
<feature type="binding site" evidence="12">
    <location>
        <begin position="191"/>
        <end position="195"/>
    </location>
    <ligand>
        <name>NAD(+)</name>
        <dbReference type="ChEBI" id="CHEBI:57540"/>
    </ligand>
</feature>
<dbReference type="EMBL" id="FYEK01000028">
    <property type="protein sequence ID" value="SNB66513.1"/>
    <property type="molecule type" value="Genomic_DNA"/>
</dbReference>
<feature type="active site" description="Proton acceptor" evidence="10">
    <location>
        <position position="155"/>
    </location>
</feature>
<dbReference type="Pfam" id="PF13561">
    <property type="entry name" value="adh_short_C2"/>
    <property type="match status" value="1"/>
</dbReference>
<evidence type="ECO:0000256" key="11">
    <source>
        <dbReference type="PIRSR" id="PIRSR000094-2"/>
    </source>
</evidence>
<evidence type="ECO:0000256" key="10">
    <source>
        <dbReference type="PIRSR" id="PIRSR000094-1"/>
    </source>
</evidence>
<reference evidence="14" key="1">
    <citation type="submission" date="2017-06" db="EMBL/GenBank/DDBJ databases">
        <authorList>
            <person name="Varghese N."/>
            <person name="Submissions S."/>
        </authorList>
    </citation>
    <scope>NUCLEOTIDE SEQUENCE [LARGE SCALE GENOMIC DNA]</scope>
    <source>
        <strain evidence="14">JAD2</strain>
    </source>
</reference>
<evidence type="ECO:0000256" key="9">
    <source>
        <dbReference type="PIRNR" id="PIRNR000094"/>
    </source>
</evidence>
<keyword evidence="5 9" id="KW-0560">Oxidoreductase</keyword>
<evidence type="ECO:0000256" key="5">
    <source>
        <dbReference type="ARBA" id="ARBA00023002"/>
    </source>
</evidence>
<comment type="catalytic activity">
    <reaction evidence="9">
        <text>a 2,3-saturated acyl-[ACP] + NAD(+) = a (2E)-enoyl-[ACP] + NADH + H(+)</text>
        <dbReference type="Rhea" id="RHEA:10240"/>
        <dbReference type="Rhea" id="RHEA-COMP:9925"/>
        <dbReference type="Rhea" id="RHEA-COMP:9926"/>
        <dbReference type="ChEBI" id="CHEBI:15378"/>
        <dbReference type="ChEBI" id="CHEBI:57540"/>
        <dbReference type="ChEBI" id="CHEBI:57945"/>
        <dbReference type="ChEBI" id="CHEBI:78784"/>
        <dbReference type="ChEBI" id="CHEBI:78785"/>
        <dbReference type="EC" id="1.3.1.9"/>
    </reaction>
</comment>
<dbReference type="RefSeq" id="WP_088571386.1">
    <property type="nucleotide sequence ID" value="NZ_FYEK01000028.1"/>
</dbReference>
<evidence type="ECO:0000256" key="3">
    <source>
        <dbReference type="ARBA" id="ARBA00022516"/>
    </source>
</evidence>
<dbReference type="PANTHER" id="PTHR43159:SF2">
    <property type="entry name" value="ENOYL-[ACYL-CARRIER-PROTEIN] REDUCTASE [NADH], CHLOROPLASTIC"/>
    <property type="match status" value="1"/>
</dbReference>
<dbReference type="InterPro" id="IPR036291">
    <property type="entry name" value="NAD(P)-bd_dom_sf"/>
</dbReference>
<comment type="pathway">
    <text evidence="1">Lipid metabolism; fatty acid biosynthesis.</text>
</comment>
<proteinExistence type="inferred from homology"/>
<organism evidence="13 14">
    <name type="scientific">Thermoflexus hugenholtzii JAD2</name>
    <dbReference type="NCBI Taxonomy" id="877466"/>
    <lineage>
        <taxon>Bacteria</taxon>
        <taxon>Bacillati</taxon>
        <taxon>Chloroflexota</taxon>
        <taxon>Thermoflexia</taxon>
        <taxon>Thermoflexales</taxon>
        <taxon>Thermoflexaceae</taxon>
        <taxon>Thermoflexus</taxon>
    </lineage>
</organism>
<dbReference type="PIRSF" id="PIRSF000094">
    <property type="entry name" value="Enoyl-ACP_rdct"/>
    <property type="match status" value="1"/>
</dbReference>
<dbReference type="PRINTS" id="PR00081">
    <property type="entry name" value="GDHRDH"/>
</dbReference>
<dbReference type="CDD" id="cd05372">
    <property type="entry name" value="ENR_SDR"/>
    <property type="match status" value="1"/>
</dbReference>
<keyword evidence="4" id="KW-0276">Fatty acid metabolism</keyword>
<evidence type="ECO:0000313" key="14">
    <source>
        <dbReference type="Proteomes" id="UP000197025"/>
    </source>
</evidence>
<dbReference type="Gene3D" id="1.10.8.400">
    <property type="entry name" value="Enoyl acyl carrier protein reductase"/>
    <property type="match status" value="1"/>
</dbReference>
<dbReference type="InterPro" id="IPR002347">
    <property type="entry name" value="SDR_fam"/>
</dbReference>